<reference evidence="2 3" key="1">
    <citation type="journal article" date="2023" name="Nat. Commun.">
        <title>Origin of minicircular mitochondrial genomes in red algae.</title>
        <authorList>
            <person name="Lee Y."/>
            <person name="Cho C.H."/>
            <person name="Lee Y.M."/>
            <person name="Park S.I."/>
            <person name="Yang J.H."/>
            <person name="West J.A."/>
            <person name="Bhattacharya D."/>
            <person name="Yoon H.S."/>
        </authorList>
    </citation>
    <scope>NUCLEOTIDE SEQUENCE [LARGE SCALE GENOMIC DNA]</scope>
    <source>
        <strain evidence="2 3">CCMP1338</strain>
        <tissue evidence="2">Whole cell</tissue>
    </source>
</reference>
<evidence type="ECO:0000313" key="2">
    <source>
        <dbReference type="EMBL" id="KAJ8908485.1"/>
    </source>
</evidence>
<feature type="compositionally biased region" description="Acidic residues" evidence="1">
    <location>
        <begin position="283"/>
        <end position="293"/>
    </location>
</feature>
<feature type="region of interest" description="Disordered" evidence="1">
    <location>
        <begin position="108"/>
        <end position="135"/>
    </location>
</feature>
<organism evidence="2 3">
    <name type="scientific">Rhodosorus marinus</name>
    <dbReference type="NCBI Taxonomy" id="101924"/>
    <lineage>
        <taxon>Eukaryota</taxon>
        <taxon>Rhodophyta</taxon>
        <taxon>Stylonematophyceae</taxon>
        <taxon>Stylonematales</taxon>
        <taxon>Stylonemataceae</taxon>
        <taxon>Rhodosorus</taxon>
    </lineage>
</organism>
<gene>
    <name evidence="2" type="ORF">NDN08_005194</name>
</gene>
<dbReference type="EMBL" id="JAMWBK010000001">
    <property type="protein sequence ID" value="KAJ8908485.1"/>
    <property type="molecule type" value="Genomic_DNA"/>
</dbReference>
<accession>A0AAV8V1U4</accession>
<dbReference type="AlphaFoldDB" id="A0AAV8V1U4"/>
<keyword evidence="3" id="KW-1185">Reference proteome</keyword>
<dbReference type="Proteomes" id="UP001157974">
    <property type="component" value="Unassembled WGS sequence"/>
</dbReference>
<protein>
    <submittedName>
        <fullName evidence="2">Uncharacterized protein</fullName>
    </submittedName>
</protein>
<comment type="caution">
    <text evidence="2">The sequence shown here is derived from an EMBL/GenBank/DDBJ whole genome shotgun (WGS) entry which is preliminary data.</text>
</comment>
<evidence type="ECO:0000256" key="1">
    <source>
        <dbReference type="SAM" id="MobiDB-lite"/>
    </source>
</evidence>
<sequence>MDGNSRDHFLSQLEAMKSSSRSGQAADYLRGIFNDAKGSTKANDNQAFDVYAQFQSVIGKEKQMSVNQLRNVSMGNPAGKERMPFLQASNVTAIEEGKTVQEQLAPAKRRANAKWNEGGVDVNSSQSGSVETAEESNDVNMTLGCGLTRKELLHRMLRAAALTYFAALRQQLGIEQSRKQFAMLNANAKIGESIGGRMENGKSMKRTSSKHTSPEVVKQDDVNALKPLKEVVKRNTAMKDAVKRNTTAGKPPRSSKKPRASAGNNSSQKGGESELSKANLIPPDDEQFTDSFEEAFNKLSGPPAQDPSAAFLNLPGGIQQVNGAGFSFDQMNMQWDGQLQK</sequence>
<name>A0AAV8V1U4_9RHOD</name>
<proteinExistence type="predicted"/>
<feature type="region of interest" description="Disordered" evidence="1">
    <location>
        <begin position="193"/>
        <end position="313"/>
    </location>
</feature>
<feature type="compositionally biased region" description="Basic and acidic residues" evidence="1">
    <location>
        <begin position="217"/>
        <end position="233"/>
    </location>
</feature>
<evidence type="ECO:0000313" key="3">
    <source>
        <dbReference type="Proteomes" id="UP001157974"/>
    </source>
</evidence>